<sequence length="248" mass="27828">MWRVAGLLTDSPEDQLGRLNSLGVAGVELRSAFGRTILDLPDRQVQQIRDLLDKYDMQAYALGTDLATMPVDADYSMERVHRAVEVATRLGCEEICGYSFKIPARTNPDRFKGEVVERIGQIIEVVSKAQMVYLHENALGYYGDVPTRVLDLAECFTEESFSLVFDPLSYLTCGVHPIEAAYPQIADRVSYVRLHRDVKISPRQRQAYVEDLLVHLQKDDFAGVIALDGISDQQGDKERESFAALLQG</sequence>
<dbReference type="Gene3D" id="3.20.20.150">
    <property type="entry name" value="Divalent-metal-dependent TIM barrel enzymes"/>
    <property type="match status" value="1"/>
</dbReference>
<dbReference type="Proteomes" id="UP001211044">
    <property type="component" value="Chromosome"/>
</dbReference>
<evidence type="ECO:0000313" key="3">
    <source>
        <dbReference type="Proteomes" id="UP001211044"/>
    </source>
</evidence>
<name>A0AB38XMU5_9ACTO</name>
<accession>A0AB38XMU5</accession>
<reference evidence="2" key="1">
    <citation type="submission" date="2023-01" db="EMBL/GenBank/DDBJ databases">
        <title>Comparative Genomic Analysis of the Clinically-Derived Winkia Strain NY0527 Provides Evidence into the Taxonomic Reassignment of Winkia neuii and Characterizes Their Virulence Traits.</title>
        <authorList>
            <person name="Cai X."/>
            <person name="Peng Y."/>
            <person name="Li M."/>
            <person name="Qiu Y."/>
            <person name="Wang Y."/>
            <person name="Xu L."/>
            <person name="Hou Q."/>
        </authorList>
    </citation>
    <scope>NUCLEOTIDE SEQUENCE</scope>
    <source>
        <strain evidence="2">NY0527</strain>
    </source>
</reference>
<dbReference type="InterPro" id="IPR036237">
    <property type="entry name" value="Xyl_isomerase-like_sf"/>
</dbReference>
<dbReference type="EMBL" id="CP116394">
    <property type="protein sequence ID" value="WCE45514.1"/>
    <property type="molecule type" value="Genomic_DNA"/>
</dbReference>
<protein>
    <submittedName>
        <fullName evidence="2">TIM barrel protein</fullName>
    </submittedName>
</protein>
<proteinExistence type="predicted"/>
<dbReference type="Pfam" id="PF01261">
    <property type="entry name" value="AP_endonuc_2"/>
    <property type="match status" value="1"/>
</dbReference>
<feature type="domain" description="Xylose isomerase-like TIM barrel" evidence="1">
    <location>
        <begin position="19"/>
        <end position="196"/>
    </location>
</feature>
<organism evidence="2 3">
    <name type="scientific">Winkia neuii subsp. anitrata</name>
    <dbReference type="NCBI Taxonomy" id="29318"/>
    <lineage>
        <taxon>Bacteria</taxon>
        <taxon>Bacillati</taxon>
        <taxon>Actinomycetota</taxon>
        <taxon>Actinomycetes</taxon>
        <taxon>Actinomycetales</taxon>
        <taxon>Actinomycetaceae</taxon>
        <taxon>Winkia</taxon>
    </lineage>
</organism>
<dbReference type="AlphaFoldDB" id="A0AB38XMU5"/>
<dbReference type="PANTHER" id="PTHR12110">
    <property type="entry name" value="HYDROXYPYRUVATE ISOMERASE"/>
    <property type="match status" value="1"/>
</dbReference>
<dbReference type="InterPro" id="IPR050312">
    <property type="entry name" value="IolE/XylAMocC-like"/>
</dbReference>
<evidence type="ECO:0000313" key="2">
    <source>
        <dbReference type="EMBL" id="WCE45514.1"/>
    </source>
</evidence>
<dbReference type="SUPFAM" id="SSF51658">
    <property type="entry name" value="Xylose isomerase-like"/>
    <property type="match status" value="1"/>
</dbReference>
<gene>
    <name evidence="2" type="ORF">PIG85_07595</name>
</gene>
<dbReference type="KEGG" id="wne:PIG85_07595"/>
<dbReference type="RefSeq" id="WP_004807582.1">
    <property type="nucleotide sequence ID" value="NZ_CP116394.1"/>
</dbReference>
<evidence type="ECO:0000259" key="1">
    <source>
        <dbReference type="Pfam" id="PF01261"/>
    </source>
</evidence>
<dbReference type="InterPro" id="IPR013022">
    <property type="entry name" value="Xyl_isomerase-like_TIM-brl"/>
</dbReference>
<dbReference type="PANTHER" id="PTHR12110:SF21">
    <property type="entry name" value="XYLOSE ISOMERASE-LIKE TIM BARREL DOMAIN-CONTAINING PROTEIN"/>
    <property type="match status" value="1"/>
</dbReference>